<dbReference type="AlphaFoldDB" id="A0AAF0IAL1"/>
<dbReference type="KEGG" id="oyw:OdinLCB4_006355"/>
<evidence type="ECO:0000313" key="2">
    <source>
        <dbReference type="EMBL" id="WEU40088.1"/>
    </source>
</evidence>
<evidence type="ECO:0000313" key="3">
    <source>
        <dbReference type="Proteomes" id="UP000186851"/>
    </source>
</evidence>
<dbReference type="PANTHER" id="PTHR30154:SF34">
    <property type="entry name" value="TRANSCRIPTIONAL REGULATOR AZLB"/>
    <property type="match status" value="1"/>
</dbReference>
<proteinExistence type="predicted"/>
<dbReference type="InterPro" id="IPR019887">
    <property type="entry name" value="Tscrpt_reg_AsnC/Lrp_C"/>
</dbReference>
<dbReference type="GO" id="GO:0043200">
    <property type="term" value="P:response to amino acid"/>
    <property type="evidence" value="ECO:0007669"/>
    <property type="project" value="TreeGrafter"/>
</dbReference>
<gene>
    <name evidence="2" type="ORF">OdinLCB4_006355</name>
</gene>
<dbReference type="Gene3D" id="3.30.70.920">
    <property type="match status" value="1"/>
</dbReference>
<dbReference type="Proteomes" id="UP000186851">
    <property type="component" value="Chromosome"/>
</dbReference>
<organism evidence="2 3">
    <name type="scientific">Odinarchaeota yellowstonii (strain LCB_4)</name>
    <dbReference type="NCBI Taxonomy" id="1841599"/>
    <lineage>
        <taxon>Archaea</taxon>
        <taxon>Promethearchaeati</taxon>
        <taxon>Candidatus Odinarchaeota</taxon>
        <taxon>Candidatus Odinarchaeia</taxon>
        <taxon>Candidatus Odinarchaeales</taxon>
        <taxon>Candidatus Odinarchaeaceae</taxon>
        <taxon>Candidatus Odinarchaeum</taxon>
    </lineage>
</organism>
<reference evidence="2" key="2">
    <citation type="journal article" date="2022" name="Nat. Microbiol.">
        <title>A closed Candidatus Odinarchaeum chromosome exposes Asgard archaeal viruses.</title>
        <authorList>
            <person name="Tamarit D."/>
            <person name="Caceres E.F."/>
            <person name="Krupovic M."/>
            <person name="Nijland R."/>
            <person name="Eme L."/>
            <person name="Robinson N.P."/>
            <person name="Ettema T.J.G."/>
        </authorList>
    </citation>
    <scope>NUCLEOTIDE SEQUENCE</scope>
    <source>
        <strain evidence="2">LCB_4</strain>
    </source>
</reference>
<accession>A0AAF0IAL1</accession>
<protein>
    <submittedName>
        <fullName evidence="2">Lrp/AsnC ligand binding domain-containing protein</fullName>
    </submittedName>
</protein>
<name>A0AAF0IAL1_ODILC</name>
<dbReference type="Pfam" id="PF01037">
    <property type="entry name" value="AsnC_trans_reg"/>
    <property type="match status" value="1"/>
</dbReference>
<dbReference type="GO" id="GO:0043565">
    <property type="term" value="F:sequence-specific DNA binding"/>
    <property type="evidence" value="ECO:0007669"/>
    <property type="project" value="TreeGrafter"/>
</dbReference>
<evidence type="ECO:0000259" key="1">
    <source>
        <dbReference type="Pfam" id="PF01037"/>
    </source>
</evidence>
<reference evidence="2" key="1">
    <citation type="journal article" date="2017" name="Nature">
        <title>Asgard archaea illuminate the origin of eukaryotic cellular complexity.</title>
        <authorList>
            <person name="Zaremba-Niedzwiedzka K."/>
            <person name="Caceres E.F."/>
            <person name="Saw J.H."/>
            <person name="Backstrom D."/>
            <person name="Juzokaite L."/>
            <person name="Vancaester E."/>
            <person name="Seitz K.W."/>
            <person name="Anantharaman K."/>
            <person name="Starnawski P."/>
            <person name="Kjeldsen K.U."/>
            <person name="Scott M.B."/>
            <person name="Nunoura T."/>
            <person name="Banfield J.F."/>
            <person name="Schramm A."/>
            <person name="Baker B.J."/>
            <person name="Spang A."/>
            <person name="Ettema T.J.G."/>
        </authorList>
    </citation>
    <scope>NUCLEOTIDE SEQUENCE</scope>
    <source>
        <strain evidence="2">LCB_4</strain>
    </source>
</reference>
<dbReference type="GO" id="GO:0005829">
    <property type="term" value="C:cytosol"/>
    <property type="evidence" value="ECO:0007669"/>
    <property type="project" value="TreeGrafter"/>
</dbReference>
<feature type="domain" description="Transcription regulator AsnC/Lrp ligand binding" evidence="1">
    <location>
        <begin position="7"/>
        <end position="77"/>
    </location>
</feature>
<sequence>MTIEVVINVYVVSEKMDYVVDKLKLLPEVVDLYEVTGESDIITLVRTEDIGEFRDFLKNKLMKIEGVRSTVTSVVLHKHKREGVIIEV</sequence>
<dbReference type="InterPro" id="IPR011008">
    <property type="entry name" value="Dimeric_a/b-barrel"/>
</dbReference>
<dbReference type="EMBL" id="CP091871">
    <property type="protein sequence ID" value="WEU40088.1"/>
    <property type="molecule type" value="Genomic_DNA"/>
</dbReference>
<dbReference type="PANTHER" id="PTHR30154">
    <property type="entry name" value="LEUCINE-RESPONSIVE REGULATORY PROTEIN"/>
    <property type="match status" value="1"/>
</dbReference>
<dbReference type="SUPFAM" id="SSF54909">
    <property type="entry name" value="Dimeric alpha+beta barrel"/>
    <property type="match status" value="1"/>
</dbReference>